<evidence type="ECO:0000313" key="3">
    <source>
        <dbReference type="Proteomes" id="UP000298663"/>
    </source>
</evidence>
<comment type="caution">
    <text evidence="2">The sequence shown here is derived from an EMBL/GenBank/DDBJ whole genome shotgun (WGS) entry which is preliminary data.</text>
</comment>
<keyword evidence="1" id="KW-1133">Transmembrane helix</keyword>
<keyword evidence="1" id="KW-0812">Transmembrane</keyword>
<dbReference type="EMBL" id="CM016762">
    <property type="protein sequence ID" value="TMS33783.1"/>
    <property type="molecule type" value="Genomic_DNA"/>
</dbReference>
<sequence length="128" mass="14943">MTLTSVAFVTFIENLNLYFNYPVFLISVITLLLSFFVVPSFLARIYCANIALPAFISTGIYIGLKIFEPDLNNKWIWDQSFEGKVLYFHRFVRACSTNMYSYFSTMTVMLAYKGYAKPFLFQKIMKNQ</sequence>
<protein>
    <submittedName>
        <fullName evidence="2">Uncharacterized protein</fullName>
    </submittedName>
</protein>
<dbReference type="EMBL" id="AZBU02000001">
    <property type="protein sequence ID" value="TMS33783.1"/>
    <property type="molecule type" value="Genomic_DNA"/>
</dbReference>
<evidence type="ECO:0000256" key="1">
    <source>
        <dbReference type="SAM" id="Phobius"/>
    </source>
</evidence>
<gene>
    <name evidence="2" type="ORF">L596_001480</name>
</gene>
<keyword evidence="1" id="KW-0472">Membrane</keyword>
<feature type="transmembrane region" description="Helical" evidence="1">
    <location>
        <begin position="99"/>
        <end position="116"/>
    </location>
</feature>
<proteinExistence type="predicted"/>
<name>A0A4V6I7F0_STECR</name>
<organism evidence="2 3">
    <name type="scientific">Steinernema carpocapsae</name>
    <name type="common">Entomopathogenic nematode</name>
    <dbReference type="NCBI Taxonomy" id="34508"/>
    <lineage>
        <taxon>Eukaryota</taxon>
        <taxon>Metazoa</taxon>
        <taxon>Ecdysozoa</taxon>
        <taxon>Nematoda</taxon>
        <taxon>Chromadorea</taxon>
        <taxon>Rhabditida</taxon>
        <taxon>Tylenchina</taxon>
        <taxon>Panagrolaimomorpha</taxon>
        <taxon>Strongyloidoidea</taxon>
        <taxon>Steinernematidae</taxon>
        <taxon>Steinernema</taxon>
    </lineage>
</organism>
<accession>A0A4V6I7F0</accession>
<keyword evidence="3" id="KW-1185">Reference proteome</keyword>
<reference evidence="2 3" key="1">
    <citation type="journal article" date="2015" name="Genome Biol.">
        <title>Comparative genomics of Steinernema reveals deeply conserved gene regulatory networks.</title>
        <authorList>
            <person name="Dillman A.R."/>
            <person name="Macchietto M."/>
            <person name="Porter C.F."/>
            <person name="Rogers A."/>
            <person name="Williams B."/>
            <person name="Antoshechkin I."/>
            <person name="Lee M.M."/>
            <person name="Goodwin Z."/>
            <person name="Lu X."/>
            <person name="Lewis E.E."/>
            <person name="Goodrich-Blair H."/>
            <person name="Stock S.P."/>
            <person name="Adams B.J."/>
            <person name="Sternberg P.W."/>
            <person name="Mortazavi A."/>
        </authorList>
    </citation>
    <scope>NUCLEOTIDE SEQUENCE [LARGE SCALE GENOMIC DNA]</scope>
    <source>
        <strain evidence="2 3">ALL</strain>
    </source>
</reference>
<dbReference type="Proteomes" id="UP000298663">
    <property type="component" value="Chromosome X"/>
</dbReference>
<feature type="transmembrane region" description="Helical" evidence="1">
    <location>
        <begin position="18"/>
        <end position="38"/>
    </location>
</feature>
<evidence type="ECO:0000313" key="2">
    <source>
        <dbReference type="EMBL" id="TMS33783.1"/>
    </source>
</evidence>
<dbReference type="AlphaFoldDB" id="A0A4V6I7F0"/>
<reference evidence="2 3" key="2">
    <citation type="journal article" date="2019" name="G3 (Bethesda)">
        <title>Hybrid Assembly of the Genome of the Entomopathogenic Nematode Steinernema carpocapsae Identifies the X-Chromosome.</title>
        <authorList>
            <person name="Serra L."/>
            <person name="Macchietto M."/>
            <person name="Macias-Munoz A."/>
            <person name="McGill C.J."/>
            <person name="Rodriguez I.M."/>
            <person name="Rodriguez B."/>
            <person name="Murad R."/>
            <person name="Mortazavi A."/>
        </authorList>
    </citation>
    <scope>NUCLEOTIDE SEQUENCE [LARGE SCALE GENOMIC DNA]</scope>
    <source>
        <strain evidence="2 3">ALL</strain>
    </source>
</reference>
<feature type="transmembrane region" description="Helical" evidence="1">
    <location>
        <begin position="45"/>
        <end position="64"/>
    </location>
</feature>